<dbReference type="WBParaSite" id="SSLN_0001891701-mRNA-1">
    <property type="protein sequence ID" value="SSLN_0001891701-mRNA-1"/>
    <property type="gene ID" value="SSLN_0001891701"/>
</dbReference>
<dbReference type="AlphaFoldDB" id="A0A183TP36"/>
<evidence type="ECO:0000256" key="1">
    <source>
        <dbReference type="SAM" id="MobiDB-lite"/>
    </source>
</evidence>
<dbReference type="Proteomes" id="UP000275846">
    <property type="component" value="Unassembled WGS sequence"/>
</dbReference>
<dbReference type="EMBL" id="UYSU01043971">
    <property type="protein sequence ID" value="VDM04620.1"/>
    <property type="molecule type" value="Genomic_DNA"/>
</dbReference>
<feature type="compositionally biased region" description="Basic and acidic residues" evidence="1">
    <location>
        <begin position="94"/>
        <end position="106"/>
    </location>
</feature>
<keyword evidence="3" id="KW-1185">Reference proteome</keyword>
<reference evidence="4" key="1">
    <citation type="submission" date="2016-06" db="UniProtKB">
        <authorList>
            <consortium name="WormBaseParasite"/>
        </authorList>
    </citation>
    <scope>IDENTIFICATION</scope>
</reference>
<feature type="region of interest" description="Disordered" evidence="1">
    <location>
        <begin position="1"/>
        <end position="35"/>
    </location>
</feature>
<evidence type="ECO:0000313" key="4">
    <source>
        <dbReference type="WBParaSite" id="SSLN_0001891701-mRNA-1"/>
    </source>
</evidence>
<name>A0A183TP36_SCHSO</name>
<sequence length="119" mass="13630">MPKIDNGDEITAINDSGKDRQASIVPTKNPSEDHEDFQIWKHAISQHKNRRLGCAPDFKRQPGHRPAESLFHLGCLHRIMKLRWQDSIPDTEALEYRNPQEPRHSEASATAMERPPGED</sequence>
<accession>A0A183TP36</accession>
<protein>
    <submittedName>
        <fullName evidence="2 4">Uncharacterized protein</fullName>
    </submittedName>
</protein>
<evidence type="ECO:0000313" key="2">
    <source>
        <dbReference type="EMBL" id="VDM04620.1"/>
    </source>
</evidence>
<evidence type="ECO:0000313" key="3">
    <source>
        <dbReference type="Proteomes" id="UP000275846"/>
    </source>
</evidence>
<feature type="region of interest" description="Disordered" evidence="1">
    <location>
        <begin position="93"/>
        <end position="119"/>
    </location>
</feature>
<gene>
    <name evidence="2" type="ORF">SSLN_LOCUS18234</name>
</gene>
<proteinExistence type="predicted"/>
<reference evidence="2 3" key="2">
    <citation type="submission" date="2018-11" db="EMBL/GenBank/DDBJ databases">
        <authorList>
            <consortium name="Pathogen Informatics"/>
        </authorList>
    </citation>
    <scope>NUCLEOTIDE SEQUENCE [LARGE SCALE GENOMIC DNA]</scope>
    <source>
        <strain evidence="2 3">NST_G2</strain>
    </source>
</reference>
<organism evidence="4">
    <name type="scientific">Schistocephalus solidus</name>
    <name type="common">Tapeworm</name>
    <dbReference type="NCBI Taxonomy" id="70667"/>
    <lineage>
        <taxon>Eukaryota</taxon>
        <taxon>Metazoa</taxon>
        <taxon>Spiralia</taxon>
        <taxon>Lophotrochozoa</taxon>
        <taxon>Platyhelminthes</taxon>
        <taxon>Cestoda</taxon>
        <taxon>Eucestoda</taxon>
        <taxon>Diphyllobothriidea</taxon>
        <taxon>Diphyllobothriidae</taxon>
        <taxon>Schistocephalus</taxon>
    </lineage>
</organism>